<dbReference type="EMBL" id="BKCJ010444366">
    <property type="protein sequence ID" value="GFA55296.1"/>
    <property type="molecule type" value="Genomic_DNA"/>
</dbReference>
<feature type="domain" description="Retroviral polymerase SH3-like" evidence="2">
    <location>
        <begin position="110"/>
        <end position="161"/>
    </location>
</feature>
<feature type="non-terminal residue" evidence="3">
    <location>
        <position position="277"/>
    </location>
</feature>
<reference evidence="3" key="1">
    <citation type="journal article" date="2019" name="Sci. Rep.">
        <title>Draft genome of Tanacetum cinerariifolium, the natural source of mosquito coil.</title>
        <authorList>
            <person name="Yamashiro T."/>
            <person name="Shiraishi A."/>
            <person name="Satake H."/>
            <person name="Nakayama K."/>
        </authorList>
    </citation>
    <scope>NUCLEOTIDE SEQUENCE</scope>
</reference>
<dbReference type="AlphaFoldDB" id="A0A699JSX0"/>
<dbReference type="InterPro" id="IPR057670">
    <property type="entry name" value="SH3_retrovirus"/>
</dbReference>
<sequence>MTENIKLCNFVAKYLGTVRFDNDQFAPILGYRHLVQGNVTIKRIYYIECLNHNLFFVGQFCDVDMEVAFRKSTRFIRDLWGNDLLMGTRGSDLYTIALQDSSSPTLIFIDGENLVKMKEKGDPCIFMEYSIASKGYRVYNKRTRLIVESIHLKFDKIKEMTSVDNNTSGLAPQRQNPSSERTEMTFKHNSSSLENHDHNNEPSSSKLIPNVSPSADTNAPSLQELDFLFSPLFEEYFSAGNQKLKTPTTTVHAEENNTNQAADVQFVSYEFFNPLYA</sequence>
<proteinExistence type="predicted"/>
<comment type="caution">
    <text evidence="3">The sequence shown here is derived from an EMBL/GenBank/DDBJ whole genome shotgun (WGS) entry which is preliminary data.</text>
</comment>
<feature type="compositionally biased region" description="Polar residues" evidence="1">
    <location>
        <begin position="201"/>
        <end position="215"/>
    </location>
</feature>
<dbReference type="Pfam" id="PF25597">
    <property type="entry name" value="SH3_retrovirus"/>
    <property type="match status" value="1"/>
</dbReference>
<evidence type="ECO:0000256" key="1">
    <source>
        <dbReference type="SAM" id="MobiDB-lite"/>
    </source>
</evidence>
<protein>
    <submittedName>
        <fullName evidence="3">Integrase, catalytic region, zinc finger, CCHC-type, peptidase aspartic, catalytic</fullName>
    </submittedName>
</protein>
<organism evidence="3">
    <name type="scientific">Tanacetum cinerariifolium</name>
    <name type="common">Dalmatian daisy</name>
    <name type="synonym">Chrysanthemum cinerariifolium</name>
    <dbReference type="NCBI Taxonomy" id="118510"/>
    <lineage>
        <taxon>Eukaryota</taxon>
        <taxon>Viridiplantae</taxon>
        <taxon>Streptophyta</taxon>
        <taxon>Embryophyta</taxon>
        <taxon>Tracheophyta</taxon>
        <taxon>Spermatophyta</taxon>
        <taxon>Magnoliopsida</taxon>
        <taxon>eudicotyledons</taxon>
        <taxon>Gunneridae</taxon>
        <taxon>Pentapetalae</taxon>
        <taxon>asterids</taxon>
        <taxon>campanulids</taxon>
        <taxon>Asterales</taxon>
        <taxon>Asteraceae</taxon>
        <taxon>Asteroideae</taxon>
        <taxon>Anthemideae</taxon>
        <taxon>Anthemidinae</taxon>
        <taxon>Tanacetum</taxon>
    </lineage>
</organism>
<evidence type="ECO:0000313" key="3">
    <source>
        <dbReference type="EMBL" id="GFA55296.1"/>
    </source>
</evidence>
<name>A0A699JSX0_TANCI</name>
<feature type="region of interest" description="Disordered" evidence="1">
    <location>
        <begin position="164"/>
        <end position="215"/>
    </location>
</feature>
<gene>
    <name evidence="3" type="ORF">Tci_627268</name>
</gene>
<evidence type="ECO:0000259" key="2">
    <source>
        <dbReference type="Pfam" id="PF25597"/>
    </source>
</evidence>
<accession>A0A699JSX0</accession>
<feature type="compositionally biased region" description="Polar residues" evidence="1">
    <location>
        <begin position="164"/>
        <end position="179"/>
    </location>
</feature>